<dbReference type="Proteomes" id="UP000694388">
    <property type="component" value="Unplaced"/>
</dbReference>
<evidence type="ECO:0000256" key="1">
    <source>
        <dbReference type="ARBA" id="ARBA00004496"/>
    </source>
</evidence>
<dbReference type="Gene3D" id="3.30.870.10">
    <property type="entry name" value="Endonuclease Chain A"/>
    <property type="match status" value="1"/>
</dbReference>
<protein>
    <submittedName>
        <fullName evidence="6">Family with sequence similarity 83 member E</fullName>
    </submittedName>
</protein>
<feature type="compositionally biased region" description="Basic and acidic residues" evidence="4">
    <location>
        <begin position="391"/>
        <end position="401"/>
    </location>
</feature>
<reference evidence="6" key="1">
    <citation type="submission" date="2025-08" db="UniProtKB">
        <authorList>
            <consortium name="Ensembl"/>
        </authorList>
    </citation>
    <scope>IDENTIFICATION</scope>
</reference>
<dbReference type="GO" id="GO:0005737">
    <property type="term" value="C:cytoplasm"/>
    <property type="evidence" value="ECO:0007669"/>
    <property type="project" value="UniProtKB-SubCell"/>
</dbReference>
<comment type="subcellular location">
    <subcellularLocation>
        <location evidence="1">Cytoplasm</location>
    </subcellularLocation>
</comment>
<keyword evidence="3" id="KW-0963">Cytoplasm</keyword>
<evidence type="ECO:0000313" key="6">
    <source>
        <dbReference type="Ensembl" id="ENSEBUP00000016607.1"/>
    </source>
</evidence>
<feature type="compositionally biased region" description="Low complexity" evidence="4">
    <location>
        <begin position="78"/>
        <end position="89"/>
    </location>
</feature>
<dbReference type="SUPFAM" id="SSF56024">
    <property type="entry name" value="Phospholipase D/nuclease"/>
    <property type="match status" value="1"/>
</dbReference>
<comment type="similarity">
    <text evidence="2">Belongs to the FAM83 family.</text>
</comment>
<reference evidence="6" key="2">
    <citation type="submission" date="2025-09" db="UniProtKB">
        <authorList>
            <consortium name="Ensembl"/>
        </authorList>
    </citation>
    <scope>IDENTIFICATION</scope>
</reference>
<evidence type="ECO:0000256" key="3">
    <source>
        <dbReference type="ARBA" id="ARBA00022490"/>
    </source>
</evidence>
<keyword evidence="7" id="KW-1185">Reference proteome</keyword>
<proteinExistence type="inferred from homology"/>
<dbReference type="GeneTree" id="ENSGT00940000161572"/>
<dbReference type="Pfam" id="PF07894">
    <property type="entry name" value="SACK1"/>
    <property type="match status" value="1"/>
</dbReference>
<dbReference type="GO" id="GO:0019901">
    <property type="term" value="F:protein kinase binding"/>
    <property type="evidence" value="ECO:0007669"/>
    <property type="project" value="TreeGrafter"/>
</dbReference>
<accession>A0A8C4QMA2</accession>
<feature type="region of interest" description="Disordered" evidence="4">
    <location>
        <begin position="297"/>
        <end position="317"/>
    </location>
</feature>
<dbReference type="PANTHER" id="PTHR16181:SF29">
    <property type="entry name" value="PROTEIN FAM83A-RELATED"/>
    <property type="match status" value="1"/>
</dbReference>
<evidence type="ECO:0000256" key="2">
    <source>
        <dbReference type="ARBA" id="ARBA00006937"/>
    </source>
</evidence>
<evidence type="ECO:0000313" key="7">
    <source>
        <dbReference type="Proteomes" id="UP000694388"/>
    </source>
</evidence>
<dbReference type="PANTHER" id="PTHR16181">
    <property type="entry name" value="PROTEIN FAM83A-RELATED"/>
    <property type="match status" value="1"/>
</dbReference>
<dbReference type="InterPro" id="IPR050944">
    <property type="entry name" value="FAM83"/>
</dbReference>
<sequence length="489" mass="54372">MAASQFDCLVDKPWRSSGVPTPGACTEDQRLAIEKLLAQGISAYQTQCAKNKLHPFLSHREIERCLREDEGAKSRTLSSDSGSSKMIDSSSLTYWPEKSEKDLPELDLGWPVLNSFRGVTRATVHTQPPLEENELCIKNMVRKLIQNAQKVIAIVMDTFTDPDIFGDIMEAARKRWVPVYIIHDSANFPEFLAMCKHCKVDFDTVRVIRTLSGLTFSARTGKKLVGSLGERFMIVDGDKAITGSYSFTWMASRIDRHIMTVLSGQIVEKFDFEFRTLYAQSQPASKTAALPLFNHPLTNKVETDGPKPSYGQKENGTRPKAANLAIRVTNPLYALVLQGVRKGTLERKETTALSDAGANKTLERQITLPPAKTRSIEGRKGTSPPLVEMAGRSDRKDSKPLEVPKVPDHVSNEVFQKGFRSTCKLGCRSPSPQRSNIPLTPAIQAFPSLSTYYPSISCLFLVPSKGIDINLLKSYIFQLSNWNGIQLST</sequence>
<name>A0A8C4QMA2_EPTBU</name>
<dbReference type="AlphaFoldDB" id="A0A8C4QMA2"/>
<evidence type="ECO:0000256" key="4">
    <source>
        <dbReference type="SAM" id="MobiDB-lite"/>
    </source>
</evidence>
<dbReference type="FunFam" id="3.30.870.10:FF:000004">
    <property type="entry name" value="protein FAM83H isoform X2"/>
    <property type="match status" value="1"/>
</dbReference>
<dbReference type="Ensembl" id="ENSEBUT00000017183.1">
    <property type="protein sequence ID" value="ENSEBUP00000016607.1"/>
    <property type="gene ID" value="ENSEBUG00000010414.1"/>
</dbReference>
<feature type="region of interest" description="Disordered" evidence="4">
    <location>
        <begin position="372"/>
        <end position="401"/>
    </location>
</feature>
<feature type="domain" description="Scaffolding anchor of CK1" evidence="5">
    <location>
        <begin position="26"/>
        <end position="283"/>
    </location>
</feature>
<organism evidence="6 7">
    <name type="scientific">Eptatretus burgeri</name>
    <name type="common">Inshore hagfish</name>
    <dbReference type="NCBI Taxonomy" id="7764"/>
    <lineage>
        <taxon>Eukaryota</taxon>
        <taxon>Metazoa</taxon>
        <taxon>Chordata</taxon>
        <taxon>Craniata</taxon>
        <taxon>Vertebrata</taxon>
        <taxon>Cyclostomata</taxon>
        <taxon>Myxini</taxon>
        <taxon>Myxiniformes</taxon>
        <taxon>Myxinidae</taxon>
        <taxon>Eptatretinae</taxon>
        <taxon>Eptatretus</taxon>
    </lineage>
</organism>
<feature type="region of interest" description="Disordered" evidence="4">
    <location>
        <begin position="70"/>
        <end position="89"/>
    </location>
</feature>
<dbReference type="GO" id="GO:0007165">
    <property type="term" value="P:signal transduction"/>
    <property type="evidence" value="ECO:0007669"/>
    <property type="project" value="TreeGrafter"/>
</dbReference>
<evidence type="ECO:0000259" key="5">
    <source>
        <dbReference type="Pfam" id="PF07894"/>
    </source>
</evidence>
<dbReference type="InterPro" id="IPR012461">
    <property type="entry name" value="SACK1"/>
</dbReference>